<evidence type="ECO:0000313" key="11">
    <source>
        <dbReference type="EMBL" id="AXQ39841.1"/>
    </source>
</evidence>
<feature type="signal peptide" evidence="9">
    <location>
        <begin position="1"/>
        <end position="18"/>
    </location>
</feature>
<reference evidence="11" key="1">
    <citation type="submission" date="2017-09" db="EMBL/GenBank/DDBJ databases">
        <title>Enzyme Expansion in Insect Cellulases and Polyneoptera Evolution.</title>
        <authorList>
            <person name="Shelomi M."/>
            <person name="Pauchet Y."/>
        </authorList>
    </citation>
    <scope>NUCLEOTIDE SEQUENCE</scope>
    <source>
        <strain evidence="11">PaNi3</strain>
    </source>
</reference>
<dbReference type="EC" id="3.2.1.4" evidence="9"/>
<evidence type="ECO:0000256" key="4">
    <source>
        <dbReference type="ARBA" id="ARBA00023001"/>
    </source>
</evidence>
<dbReference type="GO" id="GO:0030245">
    <property type="term" value="P:cellulose catabolic process"/>
    <property type="evidence" value="ECO:0007669"/>
    <property type="project" value="UniProtKB-KW"/>
</dbReference>
<dbReference type="Pfam" id="PF00759">
    <property type="entry name" value="Glyco_hydro_9"/>
    <property type="match status" value="1"/>
</dbReference>
<evidence type="ECO:0000256" key="1">
    <source>
        <dbReference type="ARBA" id="ARBA00000966"/>
    </source>
</evidence>
<dbReference type="InterPro" id="IPR001701">
    <property type="entry name" value="Glyco_hydro_9"/>
</dbReference>
<feature type="chain" id="PRO_5023049230" description="Endoglucanase" evidence="9">
    <location>
        <begin position="19"/>
        <end position="447"/>
    </location>
</feature>
<comment type="similarity">
    <text evidence="2 8 9">Belongs to the glycosyl hydrolase 9 (cellulase E) family.</text>
</comment>
<feature type="active site" evidence="8">
    <location>
        <position position="419"/>
    </location>
</feature>
<sequence>MKIILLYLVGLVISQAACYDYGELLRLSLLFYEAQRSGKLPPDQKVTWRHDSALDDQGQNGEDLSGGYYDAGDYVKFGFPMAYTTTMLAWGIVSHETAYSKANALDDARKAVKWATDYFMKCHVSDNEFYGQVGKGELDHDYWGRPEDMDMERPAYKIDESNPGSDLAAEAAAAMAATSIVFRNVDGGYADTLITHAKQLYDFADNNRGKYSDSIGDAQEYYGSSSYEDELVWGAVWLYKATEDNSYLDKAQSLYSEFGLGNDDASFDWDSKTKGVQMLLAEITGNSEYLDTIEGYCDNLIDGQQRTPDGIVFLTEWGSLPSIATACYVCLEAANAGLSPERYRDFATEQIGYILGDTGRSYVVGYGENPPSHEQHASSSCPDAPDPCDWDTFDSNEPNAHVLYGALVAGPDADGNYEDIRSDYVGNEVACDYNAGFQSALAALYDI</sequence>
<proteinExistence type="evidence at transcript level"/>
<evidence type="ECO:0000259" key="10">
    <source>
        <dbReference type="Pfam" id="PF00759"/>
    </source>
</evidence>
<evidence type="ECO:0000256" key="8">
    <source>
        <dbReference type="PROSITE-ProRule" id="PRU10060"/>
    </source>
</evidence>
<evidence type="ECO:0000256" key="2">
    <source>
        <dbReference type="ARBA" id="ARBA00007072"/>
    </source>
</evidence>
<dbReference type="InterPro" id="IPR033126">
    <property type="entry name" value="Glyco_hydro_9_Asp/Glu_AS"/>
</dbReference>
<dbReference type="GO" id="GO:0008810">
    <property type="term" value="F:cellulase activity"/>
    <property type="evidence" value="ECO:0007669"/>
    <property type="project" value="UniProtKB-EC"/>
</dbReference>
<name>A0A5A4LXN7_9NEOP</name>
<keyword evidence="6 8" id="KW-0326">Glycosidase</keyword>
<dbReference type="InterPro" id="IPR012341">
    <property type="entry name" value="6hp_glycosidase-like_sf"/>
</dbReference>
<dbReference type="FunFam" id="1.50.10.10:FF:000020">
    <property type="entry name" value="Endoglucanase"/>
    <property type="match status" value="1"/>
</dbReference>
<organism evidence="11">
    <name type="scientific">Panchlora nivea</name>
    <dbReference type="NCBI Taxonomy" id="36955"/>
    <lineage>
        <taxon>Eukaryota</taxon>
        <taxon>Metazoa</taxon>
        <taxon>Ecdysozoa</taxon>
        <taxon>Arthropoda</taxon>
        <taxon>Hexapoda</taxon>
        <taxon>Insecta</taxon>
        <taxon>Pterygota</taxon>
        <taxon>Neoptera</taxon>
        <taxon>Polyneoptera</taxon>
        <taxon>Dictyoptera</taxon>
        <taxon>Blattodea</taxon>
        <taxon>Blaberoidea</taxon>
        <taxon>Blaberidae</taxon>
        <taxon>Panchlorinae</taxon>
        <taxon>Panchlora</taxon>
    </lineage>
</organism>
<keyword evidence="9" id="KW-0732">Signal</keyword>
<keyword evidence="3 8" id="KW-0378">Hydrolase</keyword>
<evidence type="ECO:0000256" key="3">
    <source>
        <dbReference type="ARBA" id="ARBA00022801"/>
    </source>
</evidence>
<comment type="catalytic activity">
    <reaction evidence="1 9">
        <text>Endohydrolysis of (1-&gt;4)-beta-D-glucosidic linkages in cellulose, lichenin and cereal beta-D-glucans.</text>
        <dbReference type="EC" id="3.2.1.4"/>
    </reaction>
</comment>
<dbReference type="AlphaFoldDB" id="A0A5A4LXN7"/>
<dbReference type="PANTHER" id="PTHR22298">
    <property type="entry name" value="ENDO-1,4-BETA-GLUCANASE"/>
    <property type="match status" value="1"/>
</dbReference>
<dbReference type="InterPro" id="IPR008928">
    <property type="entry name" value="6-hairpin_glycosidase_sf"/>
</dbReference>
<dbReference type="PROSITE" id="PS00698">
    <property type="entry name" value="GH9_3"/>
    <property type="match status" value="1"/>
</dbReference>
<keyword evidence="7 8" id="KW-0624">Polysaccharide degradation</keyword>
<feature type="active site" evidence="8">
    <location>
        <position position="428"/>
    </location>
</feature>
<dbReference type="EMBL" id="MF993553">
    <property type="protein sequence ID" value="AXQ39841.1"/>
    <property type="molecule type" value="mRNA"/>
</dbReference>
<evidence type="ECO:0000256" key="5">
    <source>
        <dbReference type="ARBA" id="ARBA00023277"/>
    </source>
</evidence>
<keyword evidence="5 8" id="KW-0119">Carbohydrate metabolism</keyword>
<accession>A0A5A4LXN7</accession>
<dbReference type="Gene3D" id="1.50.10.10">
    <property type="match status" value="1"/>
</dbReference>
<dbReference type="SUPFAM" id="SSF48208">
    <property type="entry name" value="Six-hairpin glycosidases"/>
    <property type="match status" value="1"/>
</dbReference>
<evidence type="ECO:0000256" key="7">
    <source>
        <dbReference type="ARBA" id="ARBA00023326"/>
    </source>
</evidence>
<evidence type="ECO:0000256" key="6">
    <source>
        <dbReference type="ARBA" id="ARBA00023295"/>
    </source>
</evidence>
<feature type="domain" description="Glycoside hydrolase family 9" evidence="10">
    <location>
        <begin position="21"/>
        <end position="441"/>
    </location>
</feature>
<protein>
    <recommendedName>
        <fullName evidence="9">Endoglucanase</fullName>
        <ecNumber evidence="9">3.2.1.4</ecNumber>
    </recommendedName>
</protein>
<keyword evidence="4 9" id="KW-0136">Cellulose degradation</keyword>
<evidence type="ECO:0000256" key="9">
    <source>
        <dbReference type="RuleBase" id="RU361166"/>
    </source>
</evidence>